<dbReference type="PANTHER" id="PTHR30511:SF0">
    <property type="entry name" value="ALANINE RACEMASE, CATABOLIC-RELATED"/>
    <property type="match status" value="1"/>
</dbReference>
<feature type="domain" description="Alanine racemase C-terminal" evidence="5">
    <location>
        <begin position="247"/>
        <end position="372"/>
    </location>
</feature>
<dbReference type="NCBIfam" id="TIGR00492">
    <property type="entry name" value="alr"/>
    <property type="match status" value="1"/>
</dbReference>
<dbReference type="InterPro" id="IPR009006">
    <property type="entry name" value="Ala_racemase/Decarboxylase_C"/>
</dbReference>
<dbReference type="InterPro" id="IPR011079">
    <property type="entry name" value="Ala_racemase_C"/>
</dbReference>
<dbReference type="RefSeq" id="WP_058919795.1">
    <property type="nucleotide sequence ID" value="NZ_JBHSQC010000023.1"/>
</dbReference>
<dbReference type="InterPro" id="IPR029066">
    <property type="entry name" value="PLP-binding_barrel"/>
</dbReference>
<dbReference type="Proteomes" id="UP001597285">
    <property type="component" value="Unassembled WGS sequence"/>
</dbReference>
<keyword evidence="7" id="KW-1185">Reference proteome</keyword>
<evidence type="ECO:0000256" key="1">
    <source>
        <dbReference type="ARBA" id="ARBA00001933"/>
    </source>
</evidence>
<dbReference type="EMBL" id="JBHUFF010000017">
    <property type="protein sequence ID" value="MFD1800018.1"/>
    <property type="molecule type" value="Genomic_DNA"/>
</dbReference>
<sequence length="372" mass="41401">MVVGIHRKTIAYIDTQAIISNIQQEIQWMDKGTALYAVVKADGYGHGAVEVAKAAREAGATGFCVAILDEALELRKAGFTEPILILGLVDVAYTELMASNKLSVAVSSIKWLDQAQAILKKSNRTEKLAVHVALDTGMGRIGFKTADEVQAVEKWFEANESLYFEGIFTHFAKADSRDESHFNQQMEKFNVLISNLHQKPPFVHTANSATALWHKGCSSNLIRFGIAMYGLNPSGSLLPEPYPLKPVMRISSEISHIKQMQEGETIGYGATYRAHEGEWIGTIPIGYGDGWRRDLQGHDVLVEGHRCEIVGRVCMDQCMIRLPYEVAEKTEVVLVGQSQNETISMQEIADYLHTIHYEVTCGLTTRIPRKYI</sequence>
<feature type="active site" description="Proton acceptor; specific for L-alanine" evidence="4">
    <location>
        <position position="268"/>
    </location>
</feature>
<comment type="caution">
    <text evidence="6">The sequence shown here is derived from an EMBL/GenBank/DDBJ whole genome shotgun (WGS) entry which is preliminary data.</text>
</comment>
<evidence type="ECO:0000256" key="3">
    <source>
        <dbReference type="ARBA" id="ARBA00023235"/>
    </source>
</evidence>
<evidence type="ECO:0000259" key="5">
    <source>
        <dbReference type="SMART" id="SM01005"/>
    </source>
</evidence>
<evidence type="ECO:0000313" key="6">
    <source>
        <dbReference type="EMBL" id="MFD1800018.1"/>
    </source>
</evidence>
<comment type="similarity">
    <text evidence="4">Belongs to the alanine racemase family.</text>
</comment>
<comment type="cofactor">
    <cofactor evidence="1 4">
        <name>pyridoxal 5'-phosphate</name>
        <dbReference type="ChEBI" id="CHEBI:597326"/>
    </cofactor>
</comment>
<feature type="active site" description="Proton acceptor; specific for D-alanine" evidence="4">
    <location>
        <position position="40"/>
    </location>
</feature>
<evidence type="ECO:0000256" key="4">
    <source>
        <dbReference type="HAMAP-Rule" id="MF_01201"/>
    </source>
</evidence>
<dbReference type="InterPro" id="IPR001608">
    <property type="entry name" value="Ala_racemase_N"/>
</dbReference>
<dbReference type="PROSITE" id="PS00395">
    <property type="entry name" value="ALANINE_RACEMASE"/>
    <property type="match status" value="1"/>
</dbReference>
<dbReference type="CDD" id="cd00430">
    <property type="entry name" value="PLPDE_III_AR"/>
    <property type="match status" value="1"/>
</dbReference>
<comment type="function">
    <text evidence="4">Catalyzes the interconversion of L-alanine and D-alanine. May also act on other amino acids.</text>
</comment>
<feature type="binding site" evidence="4">
    <location>
        <position position="315"/>
    </location>
    <ligand>
        <name>substrate</name>
    </ligand>
</feature>
<proteinExistence type="inferred from homology"/>
<evidence type="ECO:0000256" key="2">
    <source>
        <dbReference type="ARBA" id="ARBA00022898"/>
    </source>
</evidence>
<dbReference type="Pfam" id="PF00842">
    <property type="entry name" value="Ala_racemase_C"/>
    <property type="match status" value="1"/>
</dbReference>
<feature type="binding site" evidence="4">
    <location>
        <position position="140"/>
    </location>
    <ligand>
        <name>substrate</name>
    </ligand>
</feature>
<dbReference type="Pfam" id="PF01168">
    <property type="entry name" value="Ala_racemase_N"/>
    <property type="match status" value="1"/>
</dbReference>
<feature type="modified residue" description="N6-(pyridoxal phosphate)lysine" evidence="4">
    <location>
        <position position="40"/>
    </location>
</feature>
<keyword evidence="2 4" id="KW-0663">Pyridoxal phosphate</keyword>
<dbReference type="InterPro" id="IPR000821">
    <property type="entry name" value="Ala_racemase"/>
</dbReference>
<reference evidence="7" key="1">
    <citation type="journal article" date="2019" name="Int. J. Syst. Evol. Microbiol.">
        <title>The Global Catalogue of Microorganisms (GCM) 10K type strain sequencing project: providing services to taxonomists for standard genome sequencing and annotation.</title>
        <authorList>
            <consortium name="The Broad Institute Genomics Platform"/>
            <consortium name="The Broad Institute Genome Sequencing Center for Infectious Disease"/>
            <person name="Wu L."/>
            <person name="Ma J."/>
        </authorList>
    </citation>
    <scope>NUCLEOTIDE SEQUENCE [LARGE SCALE GENOMIC DNA]</scope>
    <source>
        <strain evidence="7">KCTC 42143</strain>
    </source>
</reference>
<accession>A0ABW4NPF3</accession>
<dbReference type="EC" id="5.1.1.1" evidence="4"/>
<dbReference type="SMART" id="SM01005">
    <property type="entry name" value="Ala_racemase_C"/>
    <property type="match status" value="1"/>
</dbReference>
<name>A0ABW4NPF3_9LACT</name>
<dbReference type="PRINTS" id="PR00992">
    <property type="entry name" value="ALARACEMASE"/>
</dbReference>
<dbReference type="PANTHER" id="PTHR30511">
    <property type="entry name" value="ALANINE RACEMASE"/>
    <property type="match status" value="1"/>
</dbReference>
<keyword evidence="3 4" id="KW-0413">Isomerase</keyword>
<dbReference type="Gene3D" id="2.40.37.10">
    <property type="entry name" value="Lyase, Ornithine Decarboxylase, Chain A, domain 1"/>
    <property type="match status" value="1"/>
</dbReference>
<dbReference type="HAMAP" id="MF_01201">
    <property type="entry name" value="Ala_racemase"/>
    <property type="match status" value="1"/>
</dbReference>
<dbReference type="Gene3D" id="3.20.20.10">
    <property type="entry name" value="Alanine racemase"/>
    <property type="match status" value="1"/>
</dbReference>
<dbReference type="GO" id="GO:0008784">
    <property type="term" value="F:alanine racemase activity"/>
    <property type="evidence" value="ECO:0007669"/>
    <property type="project" value="UniProtKB-EC"/>
</dbReference>
<comment type="catalytic activity">
    <reaction evidence="4">
        <text>L-alanine = D-alanine</text>
        <dbReference type="Rhea" id="RHEA:20249"/>
        <dbReference type="ChEBI" id="CHEBI:57416"/>
        <dbReference type="ChEBI" id="CHEBI:57972"/>
        <dbReference type="EC" id="5.1.1.1"/>
    </reaction>
</comment>
<dbReference type="SUPFAM" id="SSF51419">
    <property type="entry name" value="PLP-binding barrel"/>
    <property type="match status" value="1"/>
</dbReference>
<gene>
    <name evidence="6" type="primary">alr</name>
    <name evidence="6" type="ORF">ACFSBK_09175</name>
</gene>
<comment type="pathway">
    <text evidence="4">Amino-acid biosynthesis; D-alanine biosynthesis; D-alanine from L-alanine: step 1/1.</text>
</comment>
<dbReference type="InterPro" id="IPR020622">
    <property type="entry name" value="Ala_racemase_pyridoxalP-BS"/>
</dbReference>
<evidence type="ECO:0000313" key="7">
    <source>
        <dbReference type="Proteomes" id="UP001597285"/>
    </source>
</evidence>
<dbReference type="SUPFAM" id="SSF50621">
    <property type="entry name" value="Alanine racemase C-terminal domain-like"/>
    <property type="match status" value="1"/>
</dbReference>
<protein>
    <recommendedName>
        <fullName evidence="4">Alanine racemase</fullName>
        <ecNumber evidence="4">5.1.1.1</ecNumber>
    </recommendedName>
</protein>
<organism evidence="6 7">
    <name type="scientific">Carnobacterium antarcticum</name>
    <dbReference type="NCBI Taxonomy" id="2126436"/>
    <lineage>
        <taxon>Bacteria</taxon>
        <taxon>Bacillati</taxon>
        <taxon>Bacillota</taxon>
        <taxon>Bacilli</taxon>
        <taxon>Lactobacillales</taxon>
        <taxon>Carnobacteriaceae</taxon>
        <taxon>Carnobacterium</taxon>
    </lineage>
</organism>